<proteinExistence type="predicted"/>
<evidence type="ECO:0000313" key="2">
    <source>
        <dbReference type="Proteomes" id="UP001580346"/>
    </source>
</evidence>
<dbReference type="EMBL" id="JBHHMI010000018">
    <property type="protein sequence ID" value="MFB5268625.1"/>
    <property type="molecule type" value="Genomic_DNA"/>
</dbReference>
<name>A0ABV5AWN9_9BACL</name>
<dbReference type="RefSeq" id="WP_375356862.1">
    <property type="nucleotide sequence ID" value="NZ_JBHHMI010000018.1"/>
</dbReference>
<accession>A0ABV5AWN9</accession>
<keyword evidence="2" id="KW-1185">Reference proteome</keyword>
<comment type="caution">
    <text evidence="1">The sequence shown here is derived from an EMBL/GenBank/DDBJ whole genome shotgun (WGS) entry which is preliminary data.</text>
</comment>
<evidence type="ECO:0000313" key="1">
    <source>
        <dbReference type="EMBL" id="MFB5268625.1"/>
    </source>
</evidence>
<reference evidence="1 2" key="1">
    <citation type="submission" date="2024-09" db="EMBL/GenBank/DDBJ databases">
        <title>Paenibacillus zeirhizospherea sp. nov., isolated from surface of the maize (Zea mays) roots in a horticulture field, Hungary.</title>
        <authorList>
            <person name="Marton D."/>
            <person name="Farkas M."/>
            <person name="Bedics A."/>
            <person name="Toth E."/>
            <person name="Tancsics A."/>
            <person name="Boka K."/>
            <person name="Maroti G."/>
            <person name="Kriszt B."/>
            <person name="Cserhati M."/>
        </authorList>
    </citation>
    <scope>NUCLEOTIDE SEQUENCE [LARGE SCALE GENOMIC DNA]</scope>
    <source>
        <strain evidence="1 2">KCTC 33519</strain>
    </source>
</reference>
<gene>
    <name evidence="1" type="ORF">ACE41H_17830</name>
</gene>
<organism evidence="1 2">
    <name type="scientific">Paenibacillus enshidis</name>
    <dbReference type="NCBI Taxonomy" id="1458439"/>
    <lineage>
        <taxon>Bacteria</taxon>
        <taxon>Bacillati</taxon>
        <taxon>Bacillota</taxon>
        <taxon>Bacilli</taxon>
        <taxon>Bacillales</taxon>
        <taxon>Paenibacillaceae</taxon>
        <taxon>Paenibacillus</taxon>
    </lineage>
</organism>
<sequence>MKLPTWFESVIQHRLDDVSARIIRHPEISKLHEEEYVAFQKLFSDMDIVNKPEFSEWEDKHHYKQALENEYLYWQGMQDGMQLVYAVLEMMLHDDKEKEE</sequence>
<protein>
    <recommendedName>
        <fullName evidence="3">Phage protein</fullName>
    </recommendedName>
</protein>
<dbReference type="Proteomes" id="UP001580346">
    <property type="component" value="Unassembled WGS sequence"/>
</dbReference>
<evidence type="ECO:0008006" key="3">
    <source>
        <dbReference type="Google" id="ProtNLM"/>
    </source>
</evidence>